<protein>
    <submittedName>
        <fullName evidence="2">Uncharacterized protein</fullName>
    </submittedName>
</protein>
<keyword evidence="1" id="KW-0472">Membrane</keyword>
<dbReference type="Proteomes" id="UP000648535">
    <property type="component" value="Unassembled WGS sequence"/>
</dbReference>
<feature type="transmembrane region" description="Helical" evidence="1">
    <location>
        <begin position="21"/>
        <end position="39"/>
    </location>
</feature>
<evidence type="ECO:0000313" key="2">
    <source>
        <dbReference type="EMBL" id="GGK96747.1"/>
    </source>
</evidence>
<reference evidence="2" key="1">
    <citation type="journal article" date="2014" name="Int. J. Syst. Evol. Microbiol.">
        <title>Complete genome sequence of Corynebacterium casei LMG S-19264T (=DSM 44701T), isolated from a smear-ripened cheese.</title>
        <authorList>
            <consortium name="US DOE Joint Genome Institute (JGI-PGF)"/>
            <person name="Walter F."/>
            <person name="Albersmeier A."/>
            <person name="Kalinowski J."/>
            <person name="Ruckert C."/>
        </authorList>
    </citation>
    <scope>NUCLEOTIDE SEQUENCE</scope>
    <source>
        <strain evidence="2">JCM 1480</strain>
    </source>
</reference>
<accession>A0A8H9GC69</accession>
<feature type="transmembrane region" description="Helical" evidence="1">
    <location>
        <begin position="45"/>
        <end position="69"/>
    </location>
</feature>
<keyword evidence="1" id="KW-1133">Transmembrane helix</keyword>
<organism evidence="2 3">
    <name type="scientific">Curtobacterium luteum</name>
    <dbReference type="NCBI Taxonomy" id="33881"/>
    <lineage>
        <taxon>Bacteria</taxon>
        <taxon>Bacillati</taxon>
        <taxon>Actinomycetota</taxon>
        <taxon>Actinomycetes</taxon>
        <taxon>Micrococcales</taxon>
        <taxon>Microbacteriaceae</taxon>
        <taxon>Curtobacterium</taxon>
    </lineage>
</organism>
<gene>
    <name evidence="2" type="ORF">GCM10009769_13610</name>
</gene>
<evidence type="ECO:0000313" key="3">
    <source>
        <dbReference type="Proteomes" id="UP000648535"/>
    </source>
</evidence>
<sequence length="194" mass="20610">MGHMGHMGDFGRIARRARRRTVPIALGGFVLGAVVGVIITNGDDVLARTLTIIGFGLSFGGLSGAASLLPTTFKLGPSIQSPARGLDRAERRALRRTVFSARPLGEPGSELARRAADWARGASLSLPIVLGQFLLLYAGIAGPQLPSLVRDDPWSAGIARGLVFLLAAMSIGITIVFRRQIRGARRYLEAVGNR</sequence>
<dbReference type="AlphaFoldDB" id="A0A8H9GC69"/>
<proteinExistence type="predicted"/>
<keyword evidence="1" id="KW-0812">Transmembrane</keyword>
<name>A0A8H9GC69_9MICO</name>
<dbReference type="EMBL" id="BMOI01000004">
    <property type="protein sequence ID" value="GGK96747.1"/>
    <property type="molecule type" value="Genomic_DNA"/>
</dbReference>
<feature type="transmembrane region" description="Helical" evidence="1">
    <location>
        <begin position="154"/>
        <end position="177"/>
    </location>
</feature>
<feature type="transmembrane region" description="Helical" evidence="1">
    <location>
        <begin position="122"/>
        <end position="142"/>
    </location>
</feature>
<comment type="caution">
    <text evidence="2">The sequence shown here is derived from an EMBL/GenBank/DDBJ whole genome shotgun (WGS) entry which is preliminary data.</text>
</comment>
<evidence type="ECO:0000256" key="1">
    <source>
        <dbReference type="SAM" id="Phobius"/>
    </source>
</evidence>
<reference evidence="2" key="2">
    <citation type="submission" date="2020-09" db="EMBL/GenBank/DDBJ databases">
        <authorList>
            <person name="Sun Q."/>
            <person name="Ohkuma M."/>
        </authorList>
    </citation>
    <scope>NUCLEOTIDE SEQUENCE</scope>
    <source>
        <strain evidence="2">JCM 1480</strain>
    </source>
</reference>